<keyword evidence="3" id="KW-1185">Reference proteome</keyword>
<reference evidence="2 3" key="1">
    <citation type="submission" date="2021-06" db="EMBL/GenBank/DDBJ databases">
        <authorList>
            <person name="Kallberg Y."/>
            <person name="Tangrot J."/>
            <person name="Rosling A."/>
        </authorList>
    </citation>
    <scope>NUCLEOTIDE SEQUENCE [LARGE SCALE GENOMIC DNA]</scope>
    <source>
        <strain evidence="2 3">120-4 pot B 10/14</strain>
    </source>
</reference>
<sequence length="108" mass="12031">HITYDILPTNRSYKIDTSSNGDFENELYTIAAIGNIKGDISSNNSKNKSNIVTTIRNNKDDIFENKNSEDNISSDNSENEPDIAATIRNTKGNLFENKESGDEMKIAL</sequence>
<proteinExistence type="predicted"/>
<name>A0ABN7VV38_GIGMA</name>
<feature type="compositionally biased region" description="Basic and acidic residues" evidence="1">
    <location>
        <begin position="96"/>
        <end position="108"/>
    </location>
</feature>
<gene>
    <name evidence="2" type="ORF">GMARGA_LOCUS23214</name>
</gene>
<evidence type="ECO:0000313" key="2">
    <source>
        <dbReference type="EMBL" id="CAG8801523.1"/>
    </source>
</evidence>
<dbReference type="EMBL" id="CAJVQB010023289">
    <property type="protein sequence ID" value="CAG8801523.1"/>
    <property type="molecule type" value="Genomic_DNA"/>
</dbReference>
<accession>A0ABN7VV38</accession>
<evidence type="ECO:0000313" key="3">
    <source>
        <dbReference type="Proteomes" id="UP000789901"/>
    </source>
</evidence>
<dbReference type="Proteomes" id="UP000789901">
    <property type="component" value="Unassembled WGS sequence"/>
</dbReference>
<feature type="non-terminal residue" evidence="2">
    <location>
        <position position="1"/>
    </location>
</feature>
<evidence type="ECO:0000256" key="1">
    <source>
        <dbReference type="SAM" id="MobiDB-lite"/>
    </source>
</evidence>
<organism evidence="2 3">
    <name type="scientific">Gigaspora margarita</name>
    <dbReference type="NCBI Taxonomy" id="4874"/>
    <lineage>
        <taxon>Eukaryota</taxon>
        <taxon>Fungi</taxon>
        <taxon>Fungi incertae sedis</taxon>
        <taxon>Mucoromycota</taxon>
        <taxon>Glomeromycotina</taxon>
        <taxon>Glomeromycetes</taxon>
        <taxon>Diversisporales</taxon>
        <taxon>Gigasporaceae</taxon>
        <taxon>Gigaspora</taxon>
    </lineage>
</organism>
<comment type="caution">
    <text evidence="2">The sequence shown here is derived from an EMBL/GenBank/DDBJ whole genome shotgun (WGS) entry which is preliminary data.</text>
</comment>
<protein>
    <submittedName>
        <fullName evidence="2">37482_t:CDS:1</fullName>
    </submittedName>
</protein>
<feature type="region of interest" description="Disordered" evidence="1">
    <location>
        <begin position="63"/>
        <end position="108"/>
    </location>
</feature>